<dbReference type="AlphaFoldDB" id="U9SXV5"/>
<name>U9SXV5_RHIID</name>
<organism evidence="1">
    <name type="scientific">Rhizophagus irregularis (strain DAOM 181602 / DAOM 197198 / MUCL 43194)</name>
    <name type="common">Arbuscular mycorrhizal fungus</name>
    <name type="synonym">Glomus intraradices</name>
    <dbReference type="NCBI Taxonomy" id="747089"/>
    <lineage>
        <taxon>Eukaryota</taxon>
        <taxon>Fungi</taxon>
        <taxon>Fungi incertae sedis</taxon>
        <taxon>Mucoromycota</taxon>
        <taxon>Glomeromycotina</taxon>
        <taxon>Glomeromycetes</taxon>
        <taxon>Glomerales</taxon>
        <taxon>Glomeraceae</taxon>
        <taxon>Rhizophagus</taxon>
    </lineage>
</organism>
<proteinExistence type="predicted"/>
<accession>U9SXV5</accession>
<evidence type="ECO:0000313" key="1">
    <source>
        <dbReference type="EMBL" id="ESA00764.1"/>
    </source>
</evidence>
<protein>
    <submittedName>
        <fullName evidence="1">Uncharacterized protein</fullName>
    </submittedName>
</protein>
<gene>
    <name evidence="1" type="ORF">GLOINDRAFT_8186</name>
</gene>
<reference evidence="1" key="1">
    <citation type="submission" date="2013-07" db="EMBL/GenBank/DDBJ databases">
        <title>The genome of an arbuscular mycorrhizal fungus provides insights into the evolution of the oldest plant symbiosis.</title>
        <authorList>
            <consortium name="DOE Joint Genome Institute"/>
            <person name="Tisserant E."/>
            <person name="Malbreil M."/>
            <person name="Kuo A."/>
            <person name="Kohler A."/>
            <person name="Symeonidi A."/>
            <person name="Balestrini R."/>
            <person name="Charron P."/>
            <person name="Duensing N."/>
            <person name="Frei-dit-Frey N."/>
            <person name="Gianinazzi-Pearson V."/>
            <person name="Gilbert B."/>
            <person name="Handa Y."/>
            <person name="Hijri M."/>
            <person name="Kaul R."/>
            <person name="Kawaguchi M."/>
            <person name="Krajinski F."/>
            <person name="Lammers P."/>
            <person name="Lapierre D."/>
            <person name="Masclaux F.G."/>
            <person name="Murat C."/>
            <person name="Morin E."/>
            <person name="Ndikumana S."/>
            <person name="Pagni M."/>
            <person name="Petitpierre D."/>
            <person name="Requena N."/>
            <person name="Rosikiewicz P."/>
            <person name="Riley R."/>
            <person name="Saito K."/>
            <person name="San Clemente H."/>
            <person name="Shapiro H."/>
            <person name="van Tuinen D."/>
            <person name="Becard G."/>
            <person name="Bonfante P."/>
            <person name="Paszkowski U."/>
            <person name="Shachar-Hill Y."/>
            <person name="Young J.P."/>
            <person name="Sanders I.R."/>
            <person name="Henrissat B."/>
            <person name="Rensing S.A."/>
            <person name="Grigoriev I.V."/>
            <person name="Corradi N."/>
            <person name="Roux C."/>
            <person name="Martin F."/>
        </authorList>
    </citation>
    <scope>NUCLEOTIDE SEQUENCE</scope>
    <source>
        <strain evidence="1">DAOM 197198</strain>
    </source>
</reference>
<sequence length="57" mass="6729">MGEEFYHKSSKFEEFIAPFRSLSIIKYNEFRNIYAKTNTILIHHSDTTLLDDCSGRL</sequence>
<dbReference type="EMBL" id="KI296979">
    <property type="protein sequence ID" value="ESA00764.1"/>
    <property type="molecule type" value="Genomic_DNA"/>
</dbReference>
<dbReference type="HOGENOM" id="CLU_2997641_0_0_1"/>